<protein>
    <submittedName>
        <fullName evidence="1">Uncharacterized protein</fullName>
    </submittedName>
</protein>
<evidence type="ECO:0000313" key="1">
    <source>
        <dbReference type="EMBL" id="CAB4129528.1"/>
    </source>
</evidence>
<organism evidence="1">
    <name type="scientific">uncultured Caudovirales phage</name>
    <dbReference type="NCBI Taxonomy" id="2100421"/>
    <lineage>
        <taxon>Viruses</taxon>
        <taxon>Duplodnaviria</taxon>
        <taxon>Heunggongvirae</taxon>
        <taxon>Uroviricota</taxon>
        <taxon>Caudoviricetes</taxon>
        <taxon>Peduoviridae</taxon>
        <taxon>Maltschvirus</taxon>
        <taxon>Maltschvirus maltsch</taxon>
    </lineage>
</organism>
<gene>
    <name evidence="1" type="ORF">UFOVP116_32</name>
</gene>
<dbReference type="EMBL" id="LR796237">
    <property type="protein sequence ID" value="CAB4129528.1"/>
    <property type="molecule type" value="Genomic_DNA"/>
</dbReference>
<reference evidence="1" key="1">
    <citation type="submission" date="2020-04" db="EMBL/GenBank/DDBJ databases">
        <authorList>
            <person name="Chiriac C."/>
            <person name="Salcher M."/>
            <person name="Ghai R."/>
            <person name="Kavagutti S V."/>
        </authorList>
    </citation>
    <scope>NUCLEOTIDE SEQUENCE</scope>
</reference>
<accession>A0A6J5L476</accession>
<name>A0A6J5L476_9CAUD</name>
<sequence>MSRTLEELFNLNPVPLGTATGAEDIVISTAQENHEQENMQYDLTQVDAAIDKIDAALPMVRDLKTSDTELDELADLATTNFKTLMDLGMAVDSRFSGTIFQTASTLLGHALTAKQTKLDKKLKMIDLQLKKAAHDFKLSQAEKKAEIETTDTVEGTGALLDRNAIIEAILKKKSAH</sequence>
<proteinExistence type="predicted"/>